<protein>
    <submittedName>
        <fullName evidence="7">Uncharacterized protein</fullName>
    </submittedName>
</protein>
<dbReference type="Pfam" id="PF05577">
    <property type="entry name" value="Peptidase_S28"/>
    <property type="match status" value="1"/>
</dbReference>
<evidence type="ECO:0000256" key="6">
    <source>
        <dbReference type="SAM" id="SignalP"/>
    </source>
</evidence>
<comment type="similarity">
    <text evidence="1">Belongs to the peptidase S28 family.</text>
</comment>
<evidence type="ECO:0000256" key="4">
    <source>
        <dbReference type="ARBA" id="ARBA00022801"/>
    </source>
</evidence>
<dbReference type="Gene3D" id="3.40.50.1820">
    <property type="entry name" value="alpha/beta hydrolase"/>
    <property type="match status" value="1"/>
</dbReference>
<dbReference type="GO" id="GO:0070008">
    <property type="term" value="F:serine-type exopeptidase activity"/>
    <property type="evidence" value="ECO:0007669"/>
    <property type="project" value="InterPro"/>
</dbReference>
<evidence type="ECO:0000256" key="3">
    <source>
        <dbReference type="ARBA" id="ARBA00022729"/>
    </source>
</evidence>
<accession>A0A9W8CKD0</accession>
<evidence type="ECO:0000313" key="8">
    <source>
        <dbReference type="Proteomes" id="UP001145021"/>
    </source>
</evidence>
<dbReference type="PANTHER" id="PTHR11010:SF38">
    <property type="entry name" value="LYSOSOMAL PRO-X CARBOXYPEPTIDASE"/>
    <property type="match status" value="1"/>
</dbReference>
<name>A0A9W8CKD0_9FUNG</name>
<proteinExistence type="inferred from homology"/>
<dbReference type="InterPro" id="IPR008758">
    <property type="entry name" value="Peptidase_S28"/>
</dbReference>
<keyword evidence="3 6" id="KW-0732">Signal</keyword>
<sequence>MRFATFLRLLAFGLALSLCANDIQGAALSNIDLRSDKAYWFDQPVDHFGKSPSIWKQQYLVNATFYRPGGPIYITTPGENPASNSYTDQTHFTQLAKSTGGLLVNIEHRFFGKSNPMTNLSGSSLRFLTIENVLEDFAAFTRAAKYHPSSVFPTPVSSNSKIIFGGGSYAGNIAAWMRAKYPDLVLGAWASSAIVYARLLYYQFDLSFGRHLEALGCAKQFSQAVQQADVVLLSGNVSALADLQSQFGLPTGLSARDTAGLLAFLSTAYSMQAVSKTIDRVDQGVCAFFRDSSSTTPLQSYAASVKAVIESNRMTLDYLAQTGNSSYGIDDYTLGQIGRVWYYMECTWFGNWQVAPPPNTGLTGYRSQLVDQSYFEPNCKKKFGDNIPTPVNVQKYNDKWVRPLERSSNIYYTSGSLDIWQDATVATSSGNLISSTSKSPIVLIEGATHVQDLRTDRPDDLDSVIKARQIGDALVAKWLK</sequence>
<dbReference type="Gene3D" id="1.20.120.980">
    <property type="entry name" value="Serine carboxypeptidase S28, SKS domain"/>
    <property type="match status" value="1"/>
</dbReference>
<organism evidence="7 8">
    <name type="scientific">Coemansia asiatica</name>
    <dbReference type="NCBI Taxonomy" id="1052880"/>
    <lineage>
        <taxon>Eukaryota</taxon>
        <taxon>Fungi</taxon>
        <taxon>Fungi incertae sedis</taxon>
        <taxon>Zoopagomycota</taxon>
        <taxon>Kickxellomycotina</taxon>
        <taxon>Kickxellomycetes</taxon>
        <taxon>Kickxellales</taxon>
        <taxon>Kickxellaceae</taxon>
        <taxon>Coemansia</taxon>
    </lineage>
</organism>
<comment type="caution">
    <text evidence="7">The sequence shown here is derived from an EMBL/GenBank/DDBJ whole genome shotgun (WGS) entry which is preliminary data.</text>
</comment>
<dbReference type="GO" id="GO:0006508">
    <property type="term" value="P:proteolysis"/>
    <property type="evidence" value="ECO:0007669"/>
    <property type="project" value="UniProtKB-KW"/>
</dbReference>
<evidence type="ECO:0000256" key="5">
    <source>
        <dbReference type="ARBA" id="ARBA00023180"/>
    </source>
</evidence>
<keyword evidence="5" id="KW-0325">Glycoprotein</keyword>
<gene>
    <name evidence="7" type="ORF">LPJ64_001056</name>
</gene>
<dbReference type="EMBL" id="JANBOH010000025">
    <property type="protein sequence ID" value="KAJ1647598.1"/>
    <property type="molecule type" value="Genomic_DNA"/>
</dbReference>
<evidence type="ECO:0000313" key="7">
    <source>
        <dbReference type="EMBL" id="KAJ1647598.1"/>
    </source>
</evidence>
<dbReference type="InterPro" id="IPR029058">
    <property type="entry name" value="AB_hydrolase_fold"/>
</dbReference>
<keyword evidence="8" id="KW-1185">Reference proteome</keyword>
<evidence type="ECO:0000256" key="2">
    <source>
        <dbReference type="ARBA" id="ARBA00022670"/>
    </source>
</evidence>
<dbReference type="SUPFAM" id="SSF53474">
    <property type="entry name" value="alpha/beta-Hydrolases"/>
    <property type="match status" value="1"/>
</dbReference>
<feature type="signal peptide" evidence="6">
    <location>
        <begin position="1"/>
        <end position="25"/>
    </location>
</feature>
<dbReference type="AlphaFoldDB" id="A0A9W8CKD0"/>
<keyword evidence="4" id="KW-0378">Hydrolase</keyword>
<dbReference type="PANTHER" id="PTHR11010">
    <property type="entry name" value="PROTEASE S28 PRO-X CARBOXYPEPTIDASE-RELATED"/>
    <property type="match status" value="1"/>
</dbReference>
<feature type="chain" id="PRO_5040719777" evidence="6">
    <location>
        <begin position="26"/>
        <end position="480"/>
    </location>
</feature>
<dbReference type="InterPro" id="IPR042269">
    <property type="entry name" value="Ser_carbopepase_S28_SKS"/>
</dbReference>
<keyword evidence="2" id="KW-0645">Protease</keyword>
<dbReference type="GO" id="GO:0008239">
    <property type="term" value="F:dipeptidyl-peptidase activity"/>
    <property type="evidence" value="ECO:0007669"/>
    <property type="project" value="TreeGrafter"/>
</dbReference>
<reference evidence="7" key="1">
    <citation type="submission" date="2022-07" db="EMBL/GenBank/DDBJ databases">
        <title>Phylogenomic reconstructions and comparative analyses of Kickxellomycotina fungi.</title>
        <authorList>
            <person name="Reynolds N.K."/>
            <person name="Stajich J.E."/>
            <person name="Barry K."/>
            <person name="Grigoriev I.V."/>
            <person name="Crous P."/>
            <person name="Smith M.E."/>
        </authorList>
    </citation>
    <scope>NUCLEOTIDE SEQUENCE</scope>
    <source>
        <strain evidence="7">NBRC 105413</strain>
    </source>
</reference>
<dbReference type="Proteomes" id="UP001145021">
    <property type="component" value="Unassembled WGS sequence"/>
</dbReference>
<evidence type="ECO:0000256" key="1">
    <source>
        <dbReference type="ARBA" id="ARBA00011079"/>
    </source>
</evidence>